<dbReference type="GO" id="GO:0003677">
    <property type="term" value="F:DNA binding"/>
    <property type="evidence" value="ECO:0007669"/>
    <property type="project" value="UniProtKB-UniRule"/>
</dbReference>
<sequence length="204" mass="21915">MPPRADTRARVLHAAVRTLADEGYGRCTARAIARTGGFAPGVIYYHFTDMDDLFVATSQFTSEARLARYRAELDGVSTAADTLARLRHLYEEDGAAGHIAAVQELVAAANANARLAEQVKVQTAVWQDFAAGVIERLLAGTPLAELIPVREVATAAVALYLGMEMLSHLDAHRLGPDALFDAAERFAPLVDAWRLSLAEPDGSA</sequence>
<dbReference type="InterPro" id="IPR001647">
    <property type="entry name" value="HTH_TetR"/>
</dbReference>
<dbReference type="Proteomes" id="UP000630887">
    <property type="component" value="Unassembled WGS sequence"/>
</dbReference>
<evidence type="ECO:0000313" key="6">
    <source>
        <dbReference type="EMBL" id="GIG07688.1"/>
    </source>
</evidence>
<dbReference type="PANTHER" id="PTHR47506">
    <property type="entry name" value="TRANSCRIPTIONAL REGULATORY PROTEIN"/>
    <property type="match status" value="1"/>
</dbReference>
<evidence type="ECO:0000256" key="4">
    <source>
        <dbReference type="PROSITE-ProRule" id="PRU00335"/>
    </source>
</evidence>
<keyword evidence="3" id="KW-0804">Transcription</keyword>
<organism evidence="6 7">
    <name type="scientific">Catellatospora coxensis</name>
    <dbReference type="NCBI Taxonomy" id="310354"/>
    <lineage>
        <taxon>Bacteria</taxon>
        <taxon>Bacillati</taxon>
        <taxon>Actinomycetota</taxon>
        <taxon>Actinomycetes</taxon>
        <taxon>Micromonosporales</taxon>
        <taxon>Micromonosporaceae</taxon>
        <taxon>Catellatospora</taxon>
    </lineage>
</organism>
<dbReference type="PRINTS" id="PR00455">
    <property type="entry name" value="HTHTETR"/>
</dbReference>
<dbReference type="RefSeq" id="WP_203694023.1">
    <property type="nucleotide sequence ID" value="NZ_BAAALC010000020.1"/>
</dbReference>
<evidence type="ECO:0000256" key="3">
    <source>
        <dbReference type="ARBA" id="ARBA00023163"/>
    </source>
</evidence>
<accession>A0A8J3KS74</accession>
<evidence type="ECO:0000256" key="1">
    <source>
        <dbReference type="ARBA" id="ARBA00023015"/>
    </source>
</evidence>
<dbReference type="SUPFAM" id="SSF46689">
    <property type="entry name" value="Homeodomain-like"/>
    <property type="match status" value="1"/>
</dbReference>
<gene>
    <name evidence="6" type="ORF">Cco03nite_43880</name>
</gene>
<feature type="domain" description="HTH tetR-type" evidence="5">
    <location>
        <begin position="5"/>
        <end position="65"/>
    </location>
</feature>
<evidence type="ECO:0000259" key="5">
    <source>
        <dbReference type="PROSITE" id="PS50977"/>
    </source>
</evidence>
<evidence type="ECO:0000256" key="2">
    <source>
        <dbReference type="ARBA" id="ARBA00023125"/>
    </source>
</evidence>
<dbReference type="Gene3D" id="1.10.357.10">
    <property type="entry name" value="Tetracycline Repressor, domain 2"/>
    <property type="match status" value="1"/>
</dbReference>
<proteinExistence type="predicted"/>
<dbReference type="Pfam" id="PF00440">
    <property type="entry name" value="TetR_N"/>
    <property type="match status" value="1"/>
</dbReference>
<keyword evidence="7" id="KW-1185">Reference proteome</keyword>
<dbReference type="PANTHER" id="PTHR47506:SF1">
    <property type="entry name" value="HTH-TYPE TRANSCRIPTIONAL REGULATOR YJDC"/>
    <property type="match status" value="1"/>
</dbReference>
<dbReference type="EMBL" id="BONI01000037">
    <property type="protein sequence ID" value="GIG07688.1"/>
    <property type="molecule type" value="Genomic_DNA"/>
</dbReference>
<feature type="DNA-binding region" description="H-T-H motif" evidence="4">
    <location>
        <begin position="28"/>
        <end position="47"/>
    </location>
</feature>
<dbReference type="InterPro" id="IPR009057">
    <property type="entry name" value="Homeodomain-like_sf"/>
</dbReference>
<keyword evidence="2 4" id="KW-0238">DNA-binding</keyword>
<reference evidence="6 7" key="1">
    <citation type="submission" date="2021-01" db="EMBL/GenBank/DDBJ databases">
        <title>Whole genome shotgun sequence of Catellatospora coxensis NBRC 107359.</title>
        <authorList>
            <person name="Komaki H."/>
            <person name="Tamura T."/>
        </authorList>
    </citation>
    <scope>NUCLEOTIDE SEQUENCE [LARGE SCALE GENOMIC DNA]</scope>
    <source>
        <strain evidence="6 7">NBRC 107359</strain>
    </source>
</reference>
<dbReference type="PROSITE" id="PS50977">
    <property type="entry name" value="HTH_TETR_2"/>
    <property type="match status" value="1"/>
</dbReference>
<name>A0A8J3KS74_9ACTN</name>
<dbReference type="AlphaFoldDB" id="A0A8J3KS74"/>
<evidence type="ECO:0000313" key="7">
    <source>
        <dbReference type="Proteomes" id="UP000630887"/>
    </source>
</evidence>
<protein>
    <recommendedName>
        <fullName evidence="5">HTH tetR-type domain-containing protein</fullName>
    </recommendedName>
</protein>
<keyword evidence="1" id="KW-0805">Transcription regulation</keyword>
<comment type="caution">
    <text evidence="6">The sequence shown here is derived from an EMBL/GenBank/DDBJ whole genome shotgun (WGS) entry which is preliminary data.</text>
</comment>